<dbReference type="PANTHER" id="PTHR22604:SF105">
    <property type="entry name" value="TRANS-1,2-DIHYDROBENZENE-1,2-DIOL DEHYDROGENASE"/>
    <property type="match status" value="1"/>
</dbReference>
<evidence type="ECO:0000259" key="4">
    <source>
        <dbReference type="Pfam" id="PF22725"/>
    </source>
</evidence>
<dbReference type="EMBL" id="BSPC01000005">
    <property type="protein sequence ID" value="GLS17213.1"/>
    <property type="molecule type" value="Genomic_DNA"/>
</dbReference>
<dbReference type="SUPFAM" id="SSF55347">
    <property type="entry name" value="Glyceraldehyde-3-phosphate dehydrogenase-like, C-terminal domain"/>
    <property type="match status" value="1"/>
</dbReference>
<dbReference type="Proteomes" id="UP001156882">
    <property type="component" value="Unassembled WGS sequence"/>
</dbReference>
<feature type="domain" description="Gfo/Idh/MocA-like oxidoreductase N-terminal" evidence="3">
    <location>
        <begin position="4"/>
        <end position="116"/>
    </location>
</feature>
<protein>
    <submittedName>
        <fullName evidence="5">Oxidoreductase</fullName>
    </submittedName>
</protein>
<accession>A0ABQ6CC16</accession>
<comment type="caution">
    <text evidence="5">The sequence shown here is derived from an EMBL/GenBank/DDBJ whole genome shotgun (WGS) entry which is preliminary data.</text>
</comment>
<dbReference type="InterPro" id="IPR036291">
    <property type="entry name" value="NAD(P)-bd_dom_sf"/>
</dbReference>
<proteinExistence type="inferred from homology"/>
<dbReference type="RefSeq" id="WP_284310041.1">
    <property type="nucleotide sequence ID" value="NZ_BSPC01000005.1"/>
</dbReference>
<name>A0ABQ6CC16_9HYPH</name>
<organism evidence="5 6">
    <name type="scientific">Labrys miyagiensis</name>
    <dbReference type="NCBI Taxonomy" id="346912"/>
    <lineage>
        <taxon>Bacteria</taxon>
        <taxon>Pseudomonadati</taxon>
        <taxon>Pseudomonadota</taxon>
        <taxon>Alphaproteobacteria</taxon>
        <taxon>Hyphomicrobiales</taxon>
        <taxon>Xanthobacteraceae</taxon>
        <taxon>Labrys</taxon>
    </lineage>
</organism>
<dbReference type="Pfam" id="PF22725">
    <property type="entry name" value="GFO_IDH_MocA_C3"/>
    <property type="match status" value="1"/>
</dbReference>
<comment type="similarity">
    <text evidence="1">Belongs to the Gfo/Idh/MocA family.</text>
</comment>
<evidence type="ECO:0000259" key="3">
    <source>
        <dbReference type="Pfam" id="PF01408"/>
    </source>
</evidence>
<feature type="domain" description="GFO/IDH/MocA-like oxidoreductase" evidence="4">
    <location>
        <begin position="132"/>
        <end position="246"/>
    </location>
</feature>
<evidence type="ECO:0000256" key="1">
    <source>
        <dbReference type="ARBA" id="ARBA00010928"/>
    </source>
</evidence>
<dbReference type="PANTHER" id="PTHR22604">
    <property type="entry name" value="OXIDOREDUCTASES"/>
    <property type="match status" value="1"/>
</dbReference>
<reference evidence="6" key="1">
    <citation type="journal article" date="2019" name="Int. J. Syst. Evol. Microbiol.">
        <title>The Global Catalogue of Microorganisms (GCM) 10K type strain sequencing project: providing services to taxonomists for standard genome sequencing and annotation.</title>
        <authorList>
            <consortium name="The Broad Institute Genomics Platform"/>
            <consortium name="The Broad Institute Genome Sequencing Center for Infectious Disease"/>
            <person name="Wu L."/>
            <person name="Ma J."/>
        </authorList>
    </citation>
    <scope>NUCLEOTIDE SEQUENCE [LARGE SCALE GENOMIC DNA]</scope>
    <source>
        <strain evidence="6">NBRC 101365</strain>
    </source>
</reference>
<evidence type="ECO:0000313" key="6">
    <source>
        <dbReference type="Proteomes" id="UP001156882"/>
    </source>
</evidence>
<evidence type="ECO:0000256" key="2">
    <source>
        <dbReference type="ARBA" id="ARBA00023002"/>
    </source>
</evidence>
<sequence length="363" mass="38125">MTRFRWGIFGTGAISAKFVAGLAAARNAEASFVASRSLDKAQAFAAGTGIGRSIAGYAEAAVQGGVDAVYIATPPSEHAAHALLCIEAGLPVLVEKPFASTAEEAARIAEAARARSIFAMEAMWTRFLPAAQAMRDKLAAGAVGDVRLISGNFGISQTPDPANSMFNAALGGGALAHLGAYPLSLGQWLFGSPTLAQATGTVGASGVDEDAAFQLRYPGGAIGSFFVSIRAWAPDDFQVLGTGGMLGMRGSIVRPHGLNLAQEAPRGPDQAQFGWRSRLRQNAFVHQVAQRTGRSSRSRGTRLDQFYAGNGYHYEADEVRICIERGSLESVIMPLDDSIAVAATTDTIRKAIHDWPKLGTISA</sequence>
<gene>
    <name evidence="5" type="ORF">GCM10007874_02280</name>
</gene>
<dbReference type="Gene3D" id="3.30.360.10">
    <property type="entry name" value="Dihydrodipicolinate Reductase, domain 2"/>
    <property type="match status" value="1"/>
</dbReference>
<dbReference type="InterPro" id="IPR000683">
    <property type="entry name" value="Gfo/Idh/MocA-like_OxRdtase_N"/>
</dbReference>
<keyword evidence="6" id="KW-1185">Reference proteome</keyword>
<dbReference type="SUPFAM" id="SSF51735">
    <property type="entry name" value="NAD(P)-binding Rossmann-fold domains"/>
    <property type="match status" value="1"/>
</dbReference>
<dbReference type="InterPro" id="IPR050984">
    <property type="entry name" value="Gfo/Idh/MocA_domain"/>
</dbReference>
<keyword evidence="2" id="KW-0560">Oxidoreductase</keyword>
<evidence type="ECO:0000313" key="5">
    <source>
        <dbReference type="EMBL" id="GLS17213.1"/>
    </source>
</evidence>
<dbReference type="InterPro" id="IPR055170">
    <property type="entry name" value="GFO_IDH_MocA-like_dom"/>
</dbReference>
<dbReference type="Gene3D" id="3.40.50.720">
    <property type="entry name" value="NAD(P)-binding Rossmann-like Domain"/>
    <property type="match status" value="1"/>
</dbReference>
<dbReference type="Pfam" id="PF01408">
    <property type="entry name" value="GFO_IDH_MocA"/>
    <property type="match status" value="1"/>
</dbReference>